<dbReference type="SUPFAM" id="SSF117987">
    <property type="entry name" value="CRISPR-associated protein"/>
    <property type="match status" value="1"/>
</dbReference>
<evidence type="ECO:0000256" key="1">
    <source>
        <dbReference type="SAM" id="MobiDB-lite"/>
    </source>
</evidence>
<feature type="region of interest" description="Disordered" evidence="1">
    <location>
        <begin position="90"/>
        <end position="112"/>
    </location>
</feature>
<keyword evidence="3" id="KW-1185">Reference proteome</keyword>
<name>A0ABU2M749_9ACTN</name>
<evidence type="ECO:0000313" key="3">
    <source>
        <dbReference type="Proteomes" id="UP001183390"/>
    </source>
</evidence>
<dbReference type="InterPro" id="IPR010179">
    <property type="entry name" value="CRISPR-assoc_prot_Cse3"/>
</dbReference>
<dbReference type="EMBL" id="JAVREP010000004">
    <property type="protein sequence ID" value="MDT0328500.1"/>
    <property type="molecule type" value="Genomic_DNA"/>
</dbReference>
<dbReference type="Pfam" id="PF08798">
    <property type="entry name" value="CRISPR_assoc"/>
    <property type="match status" value="1"/>
</dbReference>
<comment type="caution">
    <text evidence="2">The sequence shown here is derived from an EMBL/GenBank/DDBJ whole genome shotgun (WGS) entry which is preliminary data.</text>
</comment>
<sequence>MHLARISLNTRRAPRMDQWATMGAAVRDALGADAAGSDVRLLWARTSPTTLIISCDTAPHWEAIPGAVAGTVQPLPRHTEGEVIRWELITAPTTQREATPTDEDPNPRSKRVPLAEDGFREWLDQKLADAAQITSARWKRLGGRPARYHFVGEAVVRDSDALQDLCLDGIGAGKGTGAGLLLTGTATTTR</sequence>
<protein>
    <submittedName>
        <fullName evidence="2">Type I-E CRISPR-associated protein Cas6/Cse3/CasE</fullName>
    </submittedName>
</protein>
<dbReference type="Proteomes" id="UP001183390">
    <property type="component" value="Unassembled WGS sequence"/>
</dbReference>
<evidence type="ECO:0000313" key="2">
    <source>
        <dbReference type="EMBL" id="MDT0328500.1"/>
    </source>
</evidence>
<reference evidence="3" key="1">
    <citation type="submission" date="2023-07" db="EMBL/GenBank/DDBJ databases">
        <title>30 novel species of actinomycetes from the DSMZ collection.</title>
        <authorList>
            <person name="Nouioui I."/>
        </authorList>
    </citation>
    <scope>NUCLEOTIDE SEQUENCE [LARGE SCALE GENOMIC DNA]</scope>
    <source>
        <strain evidence="3">DSM 44743</strain>
    </source>
</reference>
<dbReference type="RefSeq" id="WP_311511214.1">
    <property type="nucleotide sequence ID" value="NZ_JAVREP010000004.1"/>
</dbReference>
<proteinExistence type="predicted"/>
<organism evidence="2 3">
    <name type="scientific">Nocardiopsis lambiniae</name>
    <dbReference type="NCBI Taxonomy" id="3075539"/>
    <lineage>
        <taxon>Bacteria</taxon>
        <taxon>Bacillati</taxon>
        <taxon>Actinomycetota</taxon>
        <taxon>Actinomycetes</taxon>
        <taxon>Streptosporangiales</taxon>
        <taxon>Nocardiopsidaceae</taxon>
        <taxon>Nocardiopsis</taxon>
    </lineage>
</organism>
<gene>
    <name evidence="2" type="ORF">RM479_08745</name>
</gene>
<dbReference type="SMART" id="SM01101">
    <property type="entry name" value="CRISPR_assoc"/>
    <property type="match status" value="1"/>
</dbReference>
<dbReference type="Gene3D" id="3.30.70.1210">
    <property type="entry name" value="Crispr-associated protein, domain 2"/>
    <property type="match status" value="1"/>
</dbReference>
<accession>A0ABU2M749</accession>